<feature type="active site" description="Charge relay system" evidence="10">
    <location>
        <position position="56"/>
    </location>
</feature>
<evidence type="ECO:0000256" key="9">
    <source>
        <dbReference type="ARBA" id="ARBA00022837"/>
    </source>
</evidence>
<comment type="subcellular location">
    <subcellularLocation>
        <location evidence="2">Secreted</location>
    </subcellularLocation>
</comment>
<keyword evidence="7 10" id="KW-0378">Hydrolase</keyword>
<evidence type="ECO:0000256" key="1">
    <source>
        <dbReference type="ARBA" id="ARBA00001913"/>
    </source>
</evidence>
<dbReference type="PROSITE" id="PS51892">
    <property type="entry name" value="SUBTILASE"/>
    <property type="match status" value="1"/>
</dbReference>
<evidence type="ECO:0000256" key="8">
    <source>
        <dbReference type="ARBA" id="ARBA00022825"/>
    </source>
</evidence>
<dbReference type="InterPro" id="IPR022398">
    <property type="entry name" value="Peptidase_S8_His-AS"/>
</dbReference>
<dbReference type="PANTHER" id="PTHR43806">
    <property type="entry name" value="PEPTIDASE S8"/>
    <property type="match status" value="1"/>
</dbReference>
<organism evidence="13 14">
    <name type="scientific">Alkalihalobacterium chitinilyticum</name>
    <dbReference type="NCBI Taxonomy" id="2980103"/>
    <lineage>
        <taxon>Bacteria</taxon>
        <taxon>Bacillati</taxon>
        <taxon>Bacillota</taxon>
        <taxon>Bacilli</taxon>
        <taxon>Bacillales</taxon>
        <taxon>Bacillaceae</taxon>
        <taxon>Alkalihalobacterium</taxon>
    </lineage>
</organism>
<keyword evidence="8 10" id="KW-0720">Serine protease</keyword>
<comment type="similarity">
    <text evidence="3 10 11">Belongs to the peptidase S8 family.</text>
</comment>
<evidence type="ECO:0000256" key="10">
    <source>
        <dbReference type="PROSITE-ProRule" id="PRU01240"/>
    </source>
</evidence>
<reference evidence="13" key="1">
    <citation type="submission" date="2024-05" db="EMBL/GenBank/DDBJ databases">
        <title>Alkalihalobacillus sp. strain MEB203 novel alkaliphilic bacterium from Lonar Lake, India.</title>
        <authorList>
            <person name="Joshi A."/>
            <person name="Thite S."/>
            <person name="Mengade P."/>
        </authorList>
    </citation>
    <scope>NUCLEOTIDE SEQUENCE</scope>
    <source>
        <strain evidence="13">MEB 203</strain>
    </source>
</reference>
<dbReference type="Gene3D" id="3.40.50.200">
    <property type="entry name" value="Peptidase S8/S53 domain"/>
    <property type="match status" value="1"/>
</dbReference>
<evidence type="ECO:0000256" key="2">
    <source>
        <dbReference type="ARBA" id="ARBA00004613"/>
    </source>
</evidence>
<comment type="caution">
    <text evidence="13">The sequence shown here is derived from an EMBL/GenBank/DDBJ whole genome shotgun (WGS) entry which is preliminary data.</text>
</comment>
<dbReference type="EMBL" id="JAOTPO010000018">
    <property type="protein sequence ID" value="MDE5415617.1"/>
    <property type="molecule type" value="Genomic_DNA"/>
</dbReference>
<evidence type="ECO:0000259" key="12">
    <source>
        <dbReference type="Pfam" id="PF00082"/>
    </source>
</evidence>
<evidence type="ECO:0000256" key="6">
    <source>
        <dbReference type="ARBA" id="ARBA00022723"/>
    </source>
</evidence>
<evidence type="ECO:0000256" key="11">
    <source>
        <dbReference type="RuleBase" id="RU003355"/>
    </source>
</evidence>
<evidence type="ECO:0000313" key="13">
    <source>
        <dbReference type="EMBL" id="MDE5415617.1"/>
    </source>
</evidence>
<evidence type="ECO:0000256" key="4">
    <source>
        <dbReference type="ARBA" id="ARBA00022525"/>
    </source>
</evidence>
<name>A0ABT5VLG3_9BACI</name>
<dbReference type="PROSITE" id="PS00138">
    <property type="entry name" value="SUBTILASE_SER"/>
    <property type="match status" value="1"/>
</dbReference>
<evidence type="ECO:0000256" key="3">
    <source>
        <dbReference type="ARBA" id="ARBA00011073"/>
    </source>
</evidence>
<keyword evidence="6" id="KW-0479">Metal-binding</keyword>
<keyword evidence="9" id="KW-0106">Calcium</keyword>
<gene>
    <name evidence="13" type="ORF">N7Z68_19915</name>
</gene>
<dbReference type="Pfam" id="PF00082">
    <property type="entry name" value="Peptidase_S8"/>
    <property type="match status" value="1"/>
</dbReference>
<dbReference type="RefSeq" id="WP_275120262.1">
    <property type="nucleotide sequence ID" value="NZ_JAOTPO010000018.1"/>
</dbReference>
<dbReference type="InterPro" id="IPR036852">
    <property type="entry name" value="Peptidase_S8/S53_dom_sf"/>
</dbReference>
<protein>
    <submittedName>
        <fullName evidence="13">S8 family peptidase</fullName>
    </submittedName>
</protein>
<evidence type="ECO:0000256" key="5">
    <source>
        <dbReference type="ARBA" id="ARBA00022670"/>
    </source>
</evidence>
<dbReference type="PANTHER" id="PTHR43806:SF11">
    <property type="entry name" value="CEREVISIN-RELATED"/>
    <property type="match status" value="1"/>
</dbReference>
<dbReference type="PRINTS" id="PR00723">
    <property type="entry name" value="SUBTILISIN"/>
</dbReference>
<evidence type="ECO:0000313" key="14">
    <source>
        <dbReference type="Proteomes" id="UP001148125"/>
    </source>
</evidence>
<dbReference type="SUPFAM" id="SSF52743">
    <property type="entry name" value="Subtilisin-like"/>
    <property type="match status" value="1"/>
</dbReference>
<feature type="domain" description="Peptidase S8/S53" evidence="12">
    <location>
        <begin position="47"/>
        <end position="296"/>
    </location>
</feature>
<dbReference type="InterPro" id="IPR015500">
    <property type="entry name" value="Peptidase_S8_subtilisin-rel"/>
</dbReference>
<evidence type="ECO:0000256" key="7">
    <source>
        <dbReference type="ARBA" id="ARBA00022801"/>
    </source>
</evidence>
<sequence length="330" mass="35824">MKRRSSMSSEVRLIPFQVEAVFNYAEEKVPKGVVMVEAPQIWDKAQGEHIVIAVLDTGCQMDHPDLQERIIDGFNFTTDYSGDPENYSDNNGHGTHVAGTIAASLNDGGVVGVAPKADLLILKVLSGTGGGKYDWIINAIHYAIHWEGLNGEKVRVISMSLGGPHDIPLLHEAIKEAIRHEIIVVCAAGNDGDGKEDTFQRAYPGYYPEVVQVGAVDFSRNLASFTNTNDEIDLVAPGVNILSTYLDNNYARLSGTSMATPHVTGAIALLIKISEEDFGRKLSEPEIYAQLIRRTVPLGYNKCAEGNGLLLLYSAIQSLDNVLTSDPQTA</sequence>
<dbReference type="PROSITE" id="PS00137">
    <property type="entry name" value="SUBTILASE_HIS"/>
    <property type="match status" value="1"/>
</dbReference>
<dbReference type="InterPro" id="IPR023827">
    <property type="entry name" value="Peptidase_S8_Asp-AS"/>
</dbReference>
<feature type="active site" description="Charge relay system" evidence="10">
    <location>
        <position position="93"/>
    </location>
</feature>
<keyword evidence="4" id="KW-0964">Secreted</keyword>
<dbReference type="Proteomes" id="UP001148125">
    <property type="component" value="Unassembled WGS sequence"/>
</dbReference>
<dbReference type="InterPro" id="IPR050131">
    <property type="entry name" value="Peptidase_S8_subtilisin-like"/>
</dbReference>
<dbReference type="PROSITE" id="PS00136">
    <property type="entry name" value="SUBTILASE_ASP"/>
    <property type="match status" value="1"/>
</dbReference>
<dbReference type="InterPro" id="IPR000209">
    <property type="entry name" value="Peptidase_S8/S53_dom"/>
</dbReference>
<dbReference type="CDD" id="cd07477">
    <property type="entry name" value="Peptidases_S8_Subtilisin_subset"/>
    <property type="match status" value="1"/>
</dbReference>
<dbReference type="InterPro" id="IPR023828">
    <property type="entry name" value="Peptidase_S8_Ser-AS"/>
</dbReference>
<keyword evidence="14" id="KW-1185">Reference proteome</keyword>
<accession>A0ABT5VLG3</accession>
<comment type="cofactor">
    <cofactor evidence="1">
        <name>Ca(2+)</name>
        <dbReference type="ChEBI" id="CHEBI:29108"/>
    </cofactor>
</comment>
<feature type="active site" description="Charge relay system" evidence="10">
    <location>
        <position position="257"/>
    </location>
</feature>
<keyword evidence="5 10" id="KW-0645">Protease</keyword>
<proteinExistence type="inferred from homology"/>
<dbReference type="InterPro" id="IPR034202">
    <property type="entry name" value="Subtilisin_Carlsberg-like"/>
</dbReference>